<keyword evidence="3" id="KW-1185">Reference proteome</keyword>
<accession>A0A8C6YR59</accession>
<dbReference type="AlphaFoldDB" id="A0A8C6YR59"/>
<dbReference type="Ensembl" id="ENSNPET00000003811.1">
    <property type="protein sequence ID" value="ENSNPEP00000003733.1"/>
    <property type="gene ID" value="ENSNPEG00000002857.1"/>
</dbReference>
<evidence type="ECO:0000256" key="1">
    <source>
        <dbReference type="SAM" id="MobiDB-lite"/>
    </source>
</evidence>
<dbReference type="Proteomes" id="UP000694420">
    <property type="component" value="Unplaced"/>
</dbReference>
<sequence length="91" mass="10198">PLFCGFKGKLCKEDDFQNHFDTRVLRGRRLGSEQFSSKSHGKESSPSAEISKITTSPSATSKVPETCRVKRRLHQLHHAVLSIAQCKALFL</sequence>
<reference evidence="2" key="2">
    <citation type="submission" date="2025-09" db="UniProtKB">
        <authorList>
            <consortium name="Ensembl"/>
        </authorList>
    </citation>
    <scope>IDENTIFICATION</scope>
</reference>
<proteinExistence type="predicted"/>
<feature type="region of interest" description="Disordered" evidence="1">
    <location>
        <begin position="31"/>
        <end position="64"/>
    </location>
</feature>
<name>A0A8C6YR59_NOTPE</name>
<evidence type="ECO:0000313" key="2">
    <source>
        <dbReference type="Ensembl" id="ENSNPEP00000003733.1"/>
    </source>
</evidence>
<feature type="compositionally biased region" description="Polar residues" evidence="1">
    <location>
        <begin position="52"/>
        <end position="63"/>
    </location>
</feature>
<protein>
    <submittedName>
        <fullName evidence="2">Uncharacterized protein</fullName>
    </submittedName>
</protein>
<reference evidence="2" key="1">
    <citation type="submission" date="2025-08" db="UniProtKB">
        <authorList>
            <consortium name="Ensembl"/>
        </authorList>
    </citation>
    <scope>IDENTIFICATION</scope>
</reference>
<organism evidence="2 3">
    <name type="scientific">Nothoprocta perdicaria</name>
    <name type="common">Chilean tinamou</name>
    <name type="synonym">Crypturus perdicarius</name>
    <dbReference type="NCBI Taxonomy" id="30464"/>
    <lineage>
        <taxon>Eukaryota</taxon>
        <taxon>Metazoa</taxon>
        <taxon>Chordata</taxon>
        <taxon>Craniata</taxon>
        <taxon>Vertebrata</taxon>
        <taxon>Euteleostomi</taxon>
        <taxon>Archelosauria</taxon>
        <taxon>Archosauria</taxon>
        <taxon>Dinosauria</taxon>
        <taxon>Saurischia</taxon>
        <taxon>Theropoda</taxon>
        <taxon>Coelurosauria</taxon>
        <taxon>Aves</taxon>
        <taxon>Palaeognathae</taxon>
        <taxon>Tinamiformes</taxon>
        <taxon>Tinamidae</taxon>
        <taxon>Nothoprocta</taxon>
    </lineage>
</organism>
<evidence type="ECO:0000313" key="3">
    <source>
        <dbReference type="Proteomes" id="UP000694420"/>
    </source>
</evidence>